<dbReference type="PANTHER" id="PTHR19307:SF14">
    <property type="entry name" value="TUMOR PROTEIN D52"/>
    <property type="match status" value="1"/>
</dbReference>
<dbReference type="OrthoDB" id="10000687at2759"/>
<evidence type="ECO:0000256" key="2">
    <source>
        <dbReference type="ARBA" id="ARBA00023054"/>
    </source>
</evidence>
<comment type="caution">
    <text evidence="4">The sequence shown here is derived from an EMBL/GenBank/DDBJ whole genome shotgun (WGS) entry which is preliminary data.</text>
</comment>
<organism evidence="4 5">
    <name type="scientific">Caenorhabditis auriculariae</name>
    <dbReference type="NCBI Taxonomy" id="2777116"/>
    <lineage>
        <taxon>Eukaryota</taxon>
        <taxon>Metazoa</taxon>
        <taxon>Ecdysozoa</taxon>
        <taxon>Nematoda</taxon>
        <taxon>Chromadorea</taxon>
        <taxon>Rhabditida</taxon>
        <taxon>Rhabditina</taxon>
        <taxon>Rhabditomorpha</taxon>
        <taxon>Rhabditoidea</taxon>
        <taxon>Rhabditidae</taxon>
        <taxon>Peloderinae</taxon>
        <taxon>Caenorhabditis</taxon>
    </lineage>
</organism>
<dbReference type="Pfam" id="PF04201">
    <property type="entry name" value="TPD52"/>
    <property type="match status" value="1"/>
</dbReference>
<keyword evidence="2 3" id="KW-0175">Coiled coil</keyword>
<dbReference type="PANTHER" id="PTHR19307">
    <property type="entry name" value="TUMOR PROTEIN D52"/>
    <property type="match status" value="1"/>
</dbReference>
<sequence length="137" mass="14972">MNTTGSPLNEADKEFLRQELRDVEGEIQSLKLALSNRQKHAAELKRKLGISPFADLTDDINRTKKLVTDSEAYQLTAEVTAAAADTVKEKWQGVTNSSIFKSFEAKVGSALDHAKSAASTSLDFIAEAIKDPVRPSH</sequence>
<gene>
    <name evidence="4" type="ORF">CAUJ_LOCUS810</name>
</gene>
<protein>
    <submittedName>
        <fullName evidence="4">Uncharacterized protein</fullName>
    </submittedName>
</protein>
<reference evidence="4" key="1">
    <citation type="submission" date="2020-10" db="EMBL/GenBank/DDBJ databases">
        <authorList>
            <person name="Kikuchi T."/>
        </authorList>
    </citation>
    <scope>NUCLEOTIDE SEQUENCE</scope>
    <source>
        <strain evidence="4">NKZ352</strain>
    </source>
</reference>
<accession>A0A8S1GPM4</accession>
<dbReference type="GO" id="GO:0005737">
    <property type="term" value="C:cytoplasm"/>
    <property type="evidence" value="ECO:0007669"/>
    <property type="project" value="TreeGrafter"/>
</dbReference>
<keyword evidence="5" id="KW-1185">Reference proteome</keyword>
<dbReference type="EMBL" id="CAJGYM010000001">
    <property type="protein sequence ID" value="CAD6184891.1"/>
    <property type="molecule type" value="Genomic_DNA"/>
</dbReference>
<evidence type="ECO:0000313" key="4">
    <source>
        <dbReference type="EMBL" id="CAD6184891.1"/>
    </source>
</evidence>
<dbReference type="InterPro" id="IPR007327">
    <property type="entry name" value="TPD52"/>
</dbReference>
<evidence type="ECO:0000313" key="5">
    <source>
        <dbReference type="Proteomes" id="UP000835052"/>
    </source>
</evidence>
<dbReference type="AlphaFoldDB" id="A0A8S1GPM4"/>
<evidence type="ECO:0000256" key="3">
    <source>
        <dbReference type="SAM" id="Coils"/>
    </source>
</evidence>
<evidence type="ECO:0000256" key="1">
    <source>
        <dbReference type="ARBA" id="ARBA00005702"/>
    </source>
</evidence>
<name>A0A8S1GPM4_9PELO</name>
<comment type="similarity">
    <text evidence="1">Belongs to the TPD52 family.</text>
</comment>
<dbReference type="Proteomes" id="UP000835052">
    <property type="component" value="Unassembled WGS sequence"/>
</dbReference>
<feature type="coiled-coil region" evidence="3">
    <location>
        <begin position="13"/>
        <end position="47"/>
    </location>
</feature>
<proteinExistence type="inferred from homology"/>